<dbReference type="EMBL" id="LAZR01012828">
    <property type="protein sequence ID" value="KKM24897.1"/>
    <property type="molecule type" value="Genomic_DNA"/>
</dbReference>
<comment type="caution">
    <text evidence="1">The sequence shown here is derived from an EMBL/GenBank/DDBJ whole genome shotgun (WGS) entry which is preliminary data.</text>
</comment>
<protein>
    <submittedName>
        <fullName evidence="1">Uncharacterized protein</fullName>
    </submittedName>
</protein>
<name>A0A0F9IBM5_9ZZZZ</name>
<accession>A0A0F9IBM5</accession>
<organism evidence="1">
    <name type="scientific">marine sediment metagenome</name>
    <dbReference type="NCBI Taxonomy" id="412755"/>
    <lineage>
        <taxon>unclassified sequences</taxon>
        <taxon>metagenomes</taxon>
        <taxon>ecological metagenomes</taxon>
    </lineage>
</organism>
<proteinExistence type="predicted"/>
<sequence length="101" mass="11569">MKLNQLLEARLARPPQNHLIARWMSRRLLATLFDRGRSYAEGAFISTANQSGPKGGLQNAVEAVQEYNAVIEFIHKHSDNRDQDVVSPQQLEKWVRLWNAT</sequence>
<evidence type="ECO:0000313" key="1">
    <source>
        <dbReference type="EMBL" id="KKM24897.1"/>
    </source>
</evidence>
<dbReference type="AlphaFoldDB" id="A0A0F9IBM5"/>
<reference evidence="1" key="1">
    <citation type="journal article" date="2015" name="Nature">
        <title>Complex archaea that bridge the gap between prokaryotes and eukaryotes.</title>
        <authorList>
            <person name="Spang A."/>
            <person name="Saw J.H."/>
            <person name="Jorgensen S.L."/>
            <person name="Zaremba-Niedzwiedzka K."/>
            <person name="Martijn J."/>
            <person name="Lind A.E."/>
            <person name="van Eijk R."/>
            <person name="Schleper C."/>
            <person name="Guy L."/>
            <person name="Ettema T.J."/>
        </authorList>
    </citation>
    <scope>NUCLEOTIDE SEQUENCE</scope>
</reference>
<gene>
    <name evidence="1" type="ORF">LCGC14_1600450</name>
</gene>